<feature type="compositionally biased region" description="Basic and acidic residues" evidence="1">
    <location>
        <begin position="326"/>
        <end position="335"/>
    </location>
</feature>
<dbReference type="InterPro" id="IPR047654">
    <property type="entry name" value="IS1634_transpos"/>
</dbReference>
<dbReference type="SUPFAM" id="SSF53098">
    <property type="entry name" value="Ribonuclease H-like"/>
    <property type="match status" value="1"/>
</dbReference>
<dbReference type="PANTHER" id="PTHR34614:SF2">
    <property type="entry name" value="TRANSPOSASE IS4-LIKE DOMAIN-CONTAINING PROTEIN"/>
    <property type="match status" value="1"/>
</dbReference>
<dbReference type="Proteomes" id="UP000427906">
    <property type="component" value="Chromosome"/>
</dbReference>
<dbReference type="InterPro" id="IPR002559">
    <property type="entry name" value="Transposase_11"/>
</dbReference>
<organism evidence="3 4">
    <name type="scientific">Desulfosarcina alkanivorans</name>
    <dbReference type="NCBI Taxonomy" id="571177"/>
    <lineage>
        <taxon>Bacteria</taxon>
        <taxon>Pseudomonadati</taxon>
        <taxon>Thermodesulfobacteriota</taxon>
        <taxon>Desulfobacteria</taxon>
        <taxon>Desulfobacterales</taxon>
        <taxon>Desulfosarcinaceae</taxon>
        <taxon>Desulfosarcina</taxon>
    </lineage>
</organism>
<dbReference type="KEGG" id="dalk:DSCA_37940"/>
<evidence type="ECO:0000313" key="4">
    <source>
        <dbReference type="Proteomes" id="UP000427906"/>
    </source>
</evidence>
<accession>A0A5K7YUA1</accession>
<dbReference type="OrthoDB" id="5422918at2"/>
<dbReference type="GO" id="GO:0004803">
    <property type="term" value="F:transposase activity"/>
    <property type="evidence" value="ECO:0007669"/>
    <property type="project" value="InterPro"/>
</dbReference>
<reference evidence="3 4" key="1">
    <citation type="submission" date="2019-11" db="EMBL/GenBank/DDBJ databases">
        <title>Comparative genomics of hydrocarbon-degrading Desulfosarcina strains.</title>
        <authorList>
            <person name="Watanabe M."/>
            <person name="Kojima H."/>
            <person name="Fukui M."/>
        </authorList>
    </citation>
    <scope>NUCLEOTIDE SEQUENCE [LARGE SCALE GENOMIC DNA]</scope>
    <source>
        <strain evidence="3 4">PL12</strain>
    </source>
</reference>
<proteinExistence type="predicted"/>
<dbReference type="Pfam" id="PF01609">
    <property type="entry name" value="DDE_Tnp_1"/>
    <property type="match status" value="1"/>
</dbReference>
<feature type="region of interest" description="Disordered" evidence="1">
    <location>
        <begin position="320"/>
        <end position="339"/>
    </location>
</feature>
<dbReference type="GO" id="GO:0003677">
    <property type="term" value="F:DNA binding"/>
    <property type="evidence" value="ECO:0007669"/>
    <property type="project" value="InterPro"/>
</dbReference>
<protein>
    <submittedName>
        <fullName evidence="3">Transposase</fullName>
    </submittedName>
</protein>
<evidence type="ECO:0000259" key="2">
    <source>
        <dbReference type="Pfam" id="PF01609"/>
    </source>
</evidence>
<evidence type="ECO:0000313" key="3">
    <source>
        <dbReference type="EMBL" id="BBO69864.1"/>
    </source>
</evidence>
<name>A0A5K7YUA1_9BACT</name>
<sequence>MFARVKKSGKYQYLQIVENRKEKGKVKQRVIATVGRMDQLHAKGRVETLIRSLSRFSEQTLMILSGNSDMAADAKKIGPVLIFERLWRETGIKAAITRVLSGRKFEFDVERAIFLTVLHRLMVSGSDRFCHRWCRDYTINGIDSLDLHHLYRAMGFLGEEIQDQDGATPFSPRCNKDLVEELIFSHRRDLFSNLDLVFFDTTSIYFEGHGGESIGQRGFSKDHRPDLVLMVVGAVLDDKGQPICCEMWPGNTADVKSLLPIVDRLKMRFKIARICIVADRGMISAKTLEQLESGENPTPYILGARMRKVKQIRDRVLSHPGRYKQVRSESSDPKKPAPLKVKQVEIDGCRYIVCVNPSQQRKDAADREAIVSALTKQLKKGPKSLVGNKGFRKYVKIEKGSTSIDENRIKYESRFDGKWVLRTNTDLSADQAALRYKELWRVEKVFRDVKSLLTTRPIFHQKDQTIRGHVFCSFLALVLRKELDRRLIKAGHRFEWAEIKQDLKALQRVTITEDGRQLSIRSQSKGTCGKIFQAVGVAMPPTIQDA</sequence>
<keyword evidence="4" id="KW-1185">Reference proteome</keyword>
<feature type="domain" description="Transposase IS4-like" evidence="2">
    <location>
        <begin position="196"/>
        <end position="478"/>
    </location>
</feature>
<gene>
    <name evidence="3" type="ORF">DSCA_37940</name>
</gene>
<dbReference type="InterPro" id="IPR012337">
    <property type="entry name" value="RNaseH-like_sf"/>
</dbReference>
<dbReference type="EMBL" id="AP021874">
    <property type="protein sequence ID" value="BBO69864.1"/>
    <property type="molecule type" value="Genomic_DNA"/>
</dbReference>
<dbReference type="NCBIfam" id="NF033559">
    <property type="entry name" value="transpos_IS1634"/>
    <property type="match status" value="1"/>
</dbReference>
<dbReference type="PANTHER" id="PTHR34614">
    <property type="match status" value="1"/>
</dbReference>
<evidence type="ECO:0000256" key="1">
    <source>
        <dbReference type="SAM" id="MobiDB-lite"/>
    </source>
</evidence>
<dbReference type="GO" id="GO:0006313">
    <property type="term" value="P:DNA transposition"/>
    <property type="evidence" value="ECO:0007669"/>
    <property type="project" value="InterPro"/>
</dbReference>
<dbReference type="AlphaFoldDB" id="A0A5K7YUA1"/>